<proteinExistence type="predicted"/>
<dbReference type="Proteomes" id="UP000799440">
    <property type="component" value="Unassembled WGS sequence"/>
</dbReference>
<dbReference type="AlphaFoldDB" id="A0A6A6V8K1"/>
<keyword evidence="2" id="KW-1185">Reference proteome</keyword>
<protein>
    <submittedName>
        <fullName evidence="1">Uncharacterized protein</fullName>
    </submittedName>
</protein>
<evidence type="ECO:0000313" key="1">
    <source>
        <dbReference type="EMBL" id="KAF2746855.1"/>
    </source>
</evidence>
<organism evidence="1 2">
    <name type="scientific">Sporormia fimetaria CBS 119925</name>
    <dbReference type="NCBI Taxonomy" id="1340428"/>
    <lineage>
        <taxon>Eukaryota</taxon>
        <taxon>Fungi</taxon>
        <taxon>Dikarya</taxon>
        <taxon>Ascomycota</taxon>
        <taxon>Pezizomycotina</taxon>
        <taxon>Dothideomycetes</taxon>
        <taxon>Pleosporomycetidae</taxon>
        <taxon>Pleosporales</taxon>
        <taxon>Sporormiaceae</taxon>
        <taxon>Sporormia</taxon>
    </lineage>
</organism>
<evidence type="ECO:0000313" key="2">
    <source>
        <dbReference type="Proteomes" id="UP000799440"/>
    </source>
</evidence>
<reference evidence="1" key="1">
    <citation type="journal article" date="2020" name="Stud. Mycol.">
        <title>101 Dothideomycetes genomes: a test case for predicting lifestyles and emergence of pathogens.</title>
        <authorList>
            <person name="Haridas S."/>
            <person name="Albert R."/>
            <person name="Binder M."/>
            <person name="Bloem J."/>
            <person name="Labutti K."/>
            <person name="Salamov A."/>
            <person name="Andreopoulos B."/>
            <person name="Baker S."/>
            <person name="Barry K."/>
            <person name="Bills G."/>
            <person name="Bluhm B."/>
            <person name="Cannon C."/>
            <person name="Castanera R."/>
            <person name="Culley D."/>
            <person name="Daum C."/>
            <person name="Ezra D."/>
            <person name="Gonzalez J."/>
            <person name="Henrissat B."/>
            <person name="Kuo A."/>
            <person name="Liang C."/>
            <person name="Lipzen A."/>
            <person name="Lutzoni F."/>
            <person name="Magnuson J."/>
            <person name="Mondo S."/>
            <person name="Nolan M."/>
            <person name="Ohm R."/>
            <person name="Pangilinan J."/>
            <person name="Park H.-J."/>
            <person name="Ramirez L."/>
            <person name="Alfaro M."/>
            <person name="Sun H."/>
            <person name="Tritt A."/>
            <person name="Yoshinaga Y."/>
            <person name="Zwiers L.-H."/>
            <person name="Turgeon B."/>
            <person name="Goodwin S."/>
            <person name="Spatafora J."/>
            <person name="Crous P."/>
            <person name="Grigoriev I."/>
        </authorList>
    </citation>
    <scope>NUCLEOTIDE SEQUENCE</scope>
    <source>
        <strain evidence="1">CBS 119925</strain>
    </source>
</reference>
<dbReference type="EMBL" id="MU006575">
    <property type="protein sequence ID" value="KAF2746855.1"/>
    <property type="molecule type" value="Genomic_DNA"/>
</dbReference>
<name>A0A6A6V8K1_9PLEO</name>
<sequence length="92" mass="10803">MRHGCFGARGMRKGFQGLKRWQWLLVRYSSLVLCILRYNRTTIAHLVQWRLEKRGLRKRNFCPFRSASYFMSAYHTCTSECDLLGPCGIPIS</sequence>
<gene>
    <name evidence="1" type="ORF">M011DRAFT_68347</name>
</gene>
<accession>A0A6A6V8K1</accession>